<dbReference type="PANTHER" id="PTHR33392">
    <property type="entry name" value="POLYISOPRENYL-TEICHOIC ACID--PEPTIDOGLYCAN TEICHOIC ACID TRANSFERASE TAGU"/>
    <property type="match status" value="1"/>
</dbReference>
<dbReference type="Pfam" id="PF13399">
    <property type="entry name" value="LytR_C"/>
    <property type="match status" value="1"/>
</dbReference>
<dbReference type="InterPro" id="IPR004474">
    <property type="entry name" value="LytR_CpsA_psr"/>
</dbReference>
<evidence type="ECO:0000313" key="5">
    <source>
        <dbReference type="EMBL" id="RJL30561.1"/>
    </source>
</evidence>
<dbReference type="PANTHER" id="PTHR33392:SF6">
    <property type="entry name" value="POLYISOPRENYL-TEICHOIC ACID--PEPTIDOGLYCAN TEICHOIC ACID TRANSFERASE TAGU"/>
    <property type="match status" value="1"/>
</dbReference>
<keyword evidence="6" id="KW-1185">Reference proteome</keyword>
<dbReference type="Proteomes" id="UP000265768">
    <property type="component" value="Unassembled WGS sequence"/>
</dbReference>
<feature type="domain" description="LytR/CpsA/Psr regulator C-terminal" evidence="4">
    <location>
        <begin position="333"/>
        <end position="443"/>
    </location>
</feature>
<reference evidence="5 6" key="1">
    <citation type="submission" date="2018-09" db="EMBL/GenBank/DDBJ databases">
        <title>YIM 75507 draft genome.</title>
        <authorList>
            <person name="Tang S."/>
            <person name="Feng Y."/>
        </authorList>
    </citation>
    <scope>NUCLEOTIDE SEQUENCE [LARGE SCALE GENOMIC DNA]</scope>
    <source>
        <strain evidence="5 6">YIM 75507</strain>
    </source>
</reference>
<dbReference type="Gene3D" id="3.40.630.190">
    <property type="entry name" value="LCP protein"/>
    <property type="match status" value="1"/>
</dbReference>
<dbReference type="EMBL" id="QZEY01000009">
    <property type="protein sequence ID" value="RJL30561.1"/>
    <property type="molecule type" value="Genomic_DNA"/>
</dbReference>
<dbReference type="NCBIfam" id="TIGR00350">
    <property type="entry name" value="lytR_cpsA_psr"/>
    <property type="match status" value="1"/>
</dbReference>
<feature type="domain" description="Cell envelope-related transcriptional attenuator" evidence="3">
    <location>
        <begin position="72"/>
        <end position="227"/>
    </location>
</feature>
<feature type="region of interest" description="Disordered" evidence="2">
    <location>
        <begin position="405"/>
        <end position="427"/>
    </location>
</feature>
<dbReference type="Gene3D" id="3.30.70.2390">
    <property type="match status" value="1"/>
</dbReference>
<dbReference type="InterPro" id="IPR050922">
    <property type="entry name" value="LytR/CpsA/Psr_CW_biosynth"/>
</dbReference>
<evidence type="ECO:0000259" key="4">
    <source>
        <dbReference type="Pfam" id="PF13399"/>
    </source>
</evidence>
<evidence type="ECO:0000313" key="6">
    <source>
        <dbReference type="Proteomes" id="UP000265768"/>
    </source>
</evidence>
<protein>
    <submittedName>
        <fullName evidence="5">LytR family transcriptional regulator</fullName>
    </submittedName>
</protein>
<dbReference type="Pfam" id="PF03816">
    <property type="entry name" value="LytR_cpsA_psr"/>
    <property type="match status" value="1"/>
</dbReference>
<evidence type="ECO:0000256" key="1">
    <source>
        <dbReference type="ARBA" id="ARBA00006068"/>
    </source>
</evidence>
<gene>
    <name evidence="5" type="ORF">D5H75_23370</name>
</gene>
<dbReference type="OrthoDB" id="3759589at2"/>
<dbReference type="AlphaFoldDB" id="A0A3A4ANL2"/>
<name>A0A3A4ANL2_9ACTN</name>
<comment type="similarity">
    <text evidence="1">Belongs to the LytR/CpsA/Psr (LCP) family.</text>
</comment>
<organism evidence="5 6">
    <name type="scientific">Bailinhaonella thermotolerans</name>
    <dbReference type="NCBI Taxonomy" id="1070861"/>
    <lineage>
        <taxon>Bacteria</taxon>
        <taxon>Bacillati</taxon>
        <taxon>Actinomycetota</taxon>
        <taxon>Actinomycetes</taxon>
        <taxon>Streptosporangiales</taxon>
        <taxon>Streptosporangiaceae</taxon>
        <taxon>Bailinhaonella</taxon>
    </lineage>
</organism>
<sequence>MSIAMACVMVIASLGLYLTYRQIASARKTEDFTQGLGNRPPKLVTGALNVLMVGSDQRNGANAKYGRFEGERTDTMMLMHISPKRDKALLVSFPRDSMVQMPECDAPNGGKIPPRLAMLNEAFNVGGIKCLTKTLEQLTKIRIDHFVKVDFTGFKRIVDALGGVEVCLPKPIDSKKAKIKLAAGRHNLTGEQALGYVRVRDIGVAKDDLSRIKRQQIFLAQVVKKATSGDLLTNPGRLTKFLSATMGSITTDQDLDVQTLTEIAQSARGMSAGKMQFVTVPSGAWPQDPNRVAWREPAASELFRAIASDVEVPEAAPSASAGAKPAVVVKPGQVRVQVLNGTLKPGLAKEAAELLKGHGFKIAGTGNAPRADGTARPKTMVLFSKAGGEDYAKPVAGRLLSPVTPEKAKVKPQRLDPNSGAPAAGAQADAGGPIIQLVIGDDWRGVKANVKLPANVGAFNGNTNPCRLE</sequence>
<comment type="caution">
    <text evidence="5">The sequence shown here is derived from an EMBL/GenBank/DDBJ whole genome shotgun (WGS) entry which is preliminary data.</text>
</comment>
<proteinExistence type="inferred from homology"/>
<evidence type="ECO:0000259" key="3">
    <source>
        <dbReference type="Pfam" id="PF03816"/>
    </source>
</evidence>
<evidence type="ECO:0000256" key="2">
    <source>
        <dbReference type="SAM" id="MobiDB-lite"/>
    </source>
</evidence>
<dbReference type="InterPro" id="IPR027381">
    <property type="entry name" value="LytR/CpsA/Psr_C"/>
</dbReference>
<accession>A0A3A4ANL2</accession>